<reference evidence="10" key="1">
    <citation type="submission" date="2020-06" db="EMBL/GenBank/DDBJ databases">
        <title>Draft genome of Bugula neritina, a colonial animal packing powerful symbionts and potential medicines.</title>
        <authorList>
            <person name="Rayko M."/>
        </authorList>
    </citation>
    <scope>NUCLEOTIDE SEQUENCE [LARGE SCALE GENOMIC DNA]</scope>
    <source>
        <strain evidence="10">Kwan_BN1</strain>
    </source>
</reference>
<feature type="chain" id="PRO_5029579433" evidence="7">
    <location>
        <begin position="25"/>
        <end position="498"/>
    </location>
</feature>
<dbReference type="PROSITE" id="PS51220">
    <property type="entry name" value="NIDO"/>
    <property type="match status" value="1"/>
</dbReference>
<dbReference type="Proteomes" id="UP000593567">
    <property type="component" value="Unassembled WGS sequence"/>
</dbReference>
<comment type="subcellular location">
    <subcellularLocation>
        <location evidence="1">Secreted</location>
        <location evidence="1">Extracellular space</location>
        <location evidence="1">Extracellular matrix</location>
    </subcellularLocation>
</comment>
<keyword evidence="2" id="KW-0964">Secreted</keyword>
<dbReference type="InterPro" id="IPR009017">
    <property type="entry name" value="GFP"/>
</dbReference>
<evidence type="ECO:0000313" key="10">
    <source>
        <dbReference type="EMBL" id="KAF6039100.1"/>
    </source>
</evidence>
<dbReference type="OrthoDB" id="6236007at2759"/>
<protein>
    <submittedName>
        <fullName evidence="10">Ndg</fullName>
    </submittedName>
</protein>
<evidence type="ECO:0000313" key="11">
    <source>
        <dbReference type="Proteomes" id="UP000593567"/>
    </source>
</evidence>
<dbReference type="PANTHER" id="PTHR13802:SF65">
    <property type="entry name" value="NIDOGEN"/>
    <property type="match status" value="1"/>
</dbReference>
<dbReference type="GO" id="GO:0007160">
    <property type="term" value="P:cell-matrix adhesion"/>
    <property type="evidence" value="ECO:0007669"/>
    <property type="project" value="InterPro"/>
</dbReference>
<evidence type="ECO:0000256" key="5">
    <source>
        <dbReference type="ARBA" id="ARBA00022837"/>
    </source>
</evidence>
<name>A0A7J7KK68_BUGNE</name>
<feature type="domain" description="NIDO" evidence="9">
    <location>
        <begin position="99"/>
        <end position="250"/>
    </location>
</feature>
<organism evidence="10 11">
    <name type="scientific">Bugula neritina</name>
    <name type="common">Brown bryozoan</name>
    <name type="synonym">Sertularia neritina</name>
    <dbReference type="NCBI Taxonomy" id="10212"/>
    <lineage>
        <taxon>Eukaryota</taxon>
        <taxon>Metazoa</taxon>
        <taxon>Spiralia</taxon>
        <taxon>Lophotrochozoa</taxon>
        <taxon>Bryozoa</taxon>
        <taxon>Gymnolaemata</taxon>
        <taxon>Cheilostomatida</taxon>
        <taxon>Flustrina</taxon>
        <taxon>Buguloidea</taxon>
        <taxon>Bugulidae</taxon>
        <taxon>Bugula</taxon>
    </lineage>
</organism>
<dbReference type="AlphaFoldDB" id="A0A7J7KK68"/>
<evidence type="ECO:0000256" key="1">
    <source>
        <dbReference type="ARBA" id="ARBA00004498"/>
    </source>
</evidence>
<keyword evidence="5" id="KW-0106">Calcium</keyword>
<sequence length="498" mass="54651">MAGVIKSWLAMLACAFLTWSNLHAASVDQFYPYGITIDESLDIGDDVASDKYNLDIPIVFYSQRKSEVWISTNGLISFDGPLKEYAGELFPLGREVVAPFYADIDTTSSGDVFYRETKEEAELNQAASDISKVFRPDEAFQPASLLIVTWVNVGAFYQRFTKLNTFQLVIATDAFRSYAFFIYMDNSINWIQADLKPEIAEVSAQAGFDSGAQQYGPIVVPGSGFEEALNWDKESNTGIPGVWMYKIGYLTVIEQPEVNIMTTTPSPALPGPDTNECPQGCSANAVCIEGCCVCKLGYYGNGISCLGDDALWVNGKVYGTVNEEDISNAGMYVYVAVDEARTYTAISKLPPLTGYPLQILVILGELMGWLFAAASTGTSENGFSITGGIMNYSATMDFGSERVRLDVEMSGVTSDGTPQDMQIPPKDMIVRITGTLPVNTVGSQATYKDYVADYTKTQPGEYRSEASRSYFVDNKEYQFDVTEMITFKSAPLPRTSIV</sequence>
<dbReference type="InterPro" id="IPR003886">
    <property type="entry name" value="NIDO_dom"/>
</dbReference>
<gene>
    <name evidence="10" type="ORF">EB796_002591</name>
</gene>
<dbReference type="Gene3D" id="2.40.155.10">
    <property type="entry name" value="Green fluorescent protein"/>
    <property type="match status" value="1"/>
</dbReference>
<evidence type="ECO:0000256" key="7">
    <source>
        <dbReference type="SAM" id="SignalP"/>
    </source>
</evidence>
<dbReference type="EMBL" id="VXIV02000304">
    <property type="protein sequence ID" value="KAF6039100.1"/>
    <property type="molecule type" value="Genomic_DNA"/>
</dbReference>
<dbReference type="InterPro" id="IPR006605">
    <property type="entry name" value="G2_nidogen/fibulin_G2F"/>
</dbReference>
<comment type="caution">
    <text evidence="10">The sequence shown here is derived from an EMBL/GenBank/DDBJ whole genome shotgun (WGS) entry which is preliminary data.</text>
</comment>
<evidence type="ECO:0000259" key="8">
    <source>
        <dbReference type="PROSITE" id="PS50993"/>
    </source>
</evidence>
<dbReference type="Pfam" id="PF06119">
    <property type="entry name" value="NIDO"/>
    <property type="match status" value="1"/>
</dbReference>
<keyword evidence="4 7" id="KW-0732">Signal</keyword>
<dbReference type="SUPFAM" id="SSF54511">
    <property type="entry name" value="GFP-like"/>
    <property type="match status" value="1"/>
</dbReference>
<dbReference type="PROSITE" id="PS50993">
    <property type="entry name" value="NIDOGEN_G2"/>
    <property type="match status" value="1"/>
</dbReference>
<evidence type="ECO:0000256" key="2">
    <source>
        <dbReference type="ARBA" id="ARBA00022525"/>
    </source>
</evidence>
<keyword evidence="3" id="KW-0272">Extracellular matrix</keyword>
<accession>A0A7J7KK68</accession>
<dbReference type="Pfam" id="PF07474">
    <property type="entry name" value="G2F"/>
    <property type="match status" value="1"/>
</dbReference>
<evidence type="ECO:0000256" key="3">
    <source>
        <dbReference type="ARBA" id="ARBA00022530"/>
    </source>
</evidence>
<dbReference type="SMART" id="SM00539">
    <property type="entry name" value="NIDO"/>
    <property type="match status" value="1"/>
</dbReference>
<evidence type="ECO:0000256" key="4">
    <source>
        <dbReference type="ARBA" id="ARBA00022729"/>
    </source>
</evidence>
<dbReference type="PANTHER" id="PTHR13802">
    <property type="entry name" value="MUCIN 4-RELATED"/>
    <property type="match status" value="1"/>
</dbReference>
<evidence type="ECO:0000259" key="9">
    <source>
        <dbReference type="PROSITE" id="PS51220"/>
    </source>
</evidence>
<evidence type="ECO:0000256" key="6">
    <source>
        <dbReference type="ARBA" id="ARBA00023180"/>
    </source>
</evidence>
<dbReference type="SMART" id="SM00682">
    <property type="entry name" value="G2F"/>
    <property type="match status" value="1"/>
</dbReference>
<feature type="signal peptide" evidence="7">
    <location>
        <begin position="1"/>
        <end position="24"/>
    </location>
</feature>
<proteinExistence type="predicted"/>
<keyword evidence="11" id="KW-1185">Reference proteome</keyword>
<feature type="domain" description="Nidogen G2 beta-barrel" evidence="8">
    <location>
        <begin position="309"/>
        <end position="498"/>
    </location>
</feature>
<keyword evidence="6" id="KW-0325">Glycoprotein</keyword>
<dbReference type="InterPro" id="IPR051495">
    <property type="entry name" value="Epithelial_Barrier/Signaling"/>
</dbReference>